<evidence type="ECO:0000259" key="3">
    <source>
        <dbReference type="Pfam" id="PF17852"/>
    </source>
</evidence>
<reference evidence="5" key="1">
    <citation type="submission" date="2013-02" db="EMBL/GenBank/DDBJ databases">
        <authorList>
            <person name="Hughes D."/>
        </authorList>
    </citation>
    <scope>NUCLEOTIDE SEQUENCE</scope>
    <source>
        <strain>Durham</strain>
        <strain evidence="5">NC isolate 2 -- Noor lab</strain>
    </source>
</reference>
<dbReference type="InterPro" id="IPR013602">
    <property type="entry name" value="Dynein_heavy_linker"/>
</dbReference>
<dbReference type="InterPro" id="IPR041466">
    <property type="entry name" value="Dynein_AAA5_ext"/>
</dbReference>
<reference evidence="4" key="2">
    <citation type="submission" date="2015-06" db="UniProtKB">
        <authorList>
            <consortium name="EnsemblMetazoa"/>
        </authorList>
    </citation>
    <scope>IDENTIFICATION</scope>
</reference>
<evidence type="ECO:0000313" key="5">
    <source>
        <dbReference type="Proteomes" id="UP000015102"/>
    </source>
</evidence>
<dbReference type="STRING" id="36166.T1H0E2"/>
<dbReference type="Proteomes" id="UP000015102">
    <property type="component" value="Unassembled WGS sequence"/>
</dbReference>
<dbReference type="FunFam" id="1.20.140.100:FF:000001">
    <property type="entry name" value="dynein heavy chain 17, axonemal"/>
    <property type="match status" value="1"/>
</dbReference>
<dbReference type="GO" id="GO:0051959">
    <property type="term" value="F:dynein light intermediate chain binding"/>
    <property type="evidence" value="ECO:0007669"/>
    <property type="project" value="InterPro"/>
</dbReference>
<evidence type="ECO:0000256" key="1">
    <source>
        <dbReference type="ARBA" id="ARBA00008887"/>
    </source>
</evidence>
<feature type="domain" description="Dynein heavy chain AAA 5 extension" evidence="3">
    <location>
        <begin position="167"/>
        <end position="269"/>
    </location>
</feature>
<proteinExistence type="inferred from homology"/>
<dbReference type="InterPro" id="IPR026983">
    <property type="entry name" value="DHC"/>
</dbReference>
<evidence type="ECO:0000259" key="2">
    <source>
        <dbReference type="Pfam" id="PF08393"/>
    </source>
</evidence>
<dbReference type="EnsemblMetazoa" id="MESCA009617-RA">
    <property type="protein sequence ID" value="MESCA009617-PA"/>
    <property type="gene ID" value="MESCA009617"/>
</dbReference>
<protein>
    <submittedName>
        <fullName evidence="4">Uncharacterized protein</fullName>
    </submittedName>
</protein>
<dbReference type="Gene3D" id="1.10.472.130">
    <property type="match status" value="1"/>
</dbReference>
<evidence type="ECO:0000313" key="4">
    <source>
        <dbReference type="EnsemblMetazoa" id="MESCA009617-PA"/>
    </source>
</evidence>
<dbReference type="GO" id="GO:0030286">
    <property type="term" value="C:dynein complex"/>
    <property type="evidence" value="ECO:0007669"/>
    <property type="project" value="InterPro"/>
</dbReference>
<comment type="similarity">
    <text evidence="1">Belongs to the dynein heavy chain family.</text>
</comment>
<feature type="domain" description="Dynein heavy chain linker" evidence="2">
    <location>
        <begin position="1"/>
        <end position="148"/>
    </location>
</feature>
<dbReference type="Pfam" id="PF17852">
    <property type="entry name" value="Dynein_AAA_lid"/>
    <property type="match status" value="1"/>
</dbReference>
<sequence>MEFENEIHQRTGCSLLKASEELIETLEDNQVCLQNLITSKYIAHFLEEVSVWQNKLMIADQVITVWFEVQRTWTHLESIFMSSEDIRKQLPTDSERFDRIDAEFRVLMKEMSVTSNVVQSTNREGLCARLENLQKELTLCEKALADYVTSWIETRKIPAEKSNLVILFDKYIPQCLETIRTRFKKITPIAEMAHIEMLCHLLNCFLIPANTPAECPKEWHELYFVFACIWAFGSAMFQDQAIDYRIEFSGTVFDYYLDSETKQFTPWTEKLPKFN</sequence>
<dbReference type="EMBL" id="CAQQ02380912">
    <property type="status" value="NOT_ANNOTATED_CDS"/>
    <property type="molecule type" value="Genomic_DNA"/>
</dbReference>
<dbReference type="EMBL" id="CAQQ02380911">
    <property type="status" value="NOT_ANNOTATED_CDS"/>
    <property type="molecule type" value="Genomic_DNA"/>
</dbReference>
<accession>T1H0E2</accession>
<dbReference type="PANTHER" id="PTHR45703:SF8">
    <property type="entry name" value="DYNEINS HEAVY CHAIN"/>
    <property type="match status" value="1"/>
</dbReference>
<dbReference type="InterPro" id="IPR042222">
    <property type="entry name" value="Dynein_2_N"/>
</dbReference>
<dbReference type="GO" id="GO:0007018">
    <property type="term" value="P:microtubule-based movement"/>
    <property type="evidence" value="ECO:0007669"/>
    <property type="project" value="InterPro"/>
</dbReference>
<dbReference type="PANTHER" id="PTHR45703">
    <property type="entry name" value="DYNEIN HEAVY CHAIN"/>
    <property type="match status" value="1"/>
</dbReference>
<dbReference type="Gene3D" id="1.20.140.100">
    <property type="entry name" value="Dynein heavy chain, N-terminal domain 2"/>
    <property type="match status" value="1"/>
</dbReference>
<dbReference type="AlphaFoldDB" id="T1H0E2"/>
<dbReference type="HOGENOM" id="CLU_1012966_0_0_1"/>
<keyword evidence="5" id="KW-1185">Reference proteome</keyword>
<organism evidence="4 5">
    <name type="scientific">Megaselia scalaris</name>
    <name type="common">Humpbacked fly</name>
    <name type="synonym">Phora scalaris</name>
    <dbReference type="NCBI Taxonomy" id="36166"/>
    <lineage>
        <taxon>Eukaryota</taxon>
        <taxon>Metazoa</taxon>
        <taxon>Ecdysozoa</taxon>
        <taxon>Arthropoda</taxon>
        <taxon>Hexapoda</taxon>
        <taxon>Insecta</taxon>
        <taxon>Pterygota</taxon>
        <taxon>Neoptera</taxon>
        <taxon>Endopterygota</taxon>
        <taxon>Diptera</taxon>
        <taxon>Brachycera</taxon>
        <taxon>Muscomorpha</taxon>
        <taxon>Platypezoidea</taxon>
        <taxon>Phoridae</taxon>
        <taxon>Megaseliini</taxon>
        <taxon>Megaselia</taxon>
    </lineage>
</organism>
<dbReference type="GO" id="GO:0045505">
    <property type="term" value="F:dynein intermediate chain binding"/>
    <property type="evidence" value="ECO:0007669"/>
    <property type="project" value="InterPro"/>
</dbReference>
<dbReference type="Pfam" id="PF08393">
    <property type="entry name" value="DHC_N2"/>
    <property type="match status" value="1"/>
</dbReference>
<name>T1H0E2_MEGSC</name>